<dbReference type="HOGENOM" id="CLU_055604_0_0_10"/>
<dbReference type="STRING" id="929713.NIASO_07640"/>
<dbReference type="SUPFAM" id="SSF53448">
    <property type="entry name" value="Nucleotide-diphospho-sugar transferases"/>
    <property type="match status" value="1"/>
</dbReference>
<dbReference type="PANTHER" id="PTHR48090:SF7">
    <property type="entry name" value="RFBJ PROTEIN"/>
    <property type="match status" value="1"/>
</dbReference>
<dbReference type="Pfam" id="PF00535">
    <property type="entry name" value="Glycos_transf_2"/>
    <property type="match status" value="1"/>
</dbReference>
<proteinExistence type="predicted"/>
<keyword evidence="3" id="KW-0808">Transferase</keyword>
<gene>
    <name evidence="3" type="ORF">NIASO_07640</name>
</gene>
<feature type="transmembrane region" description="Helical" evidence="1">
    <location>
        <begin position="287"/>
        <end position="309"/>
    </location>
</feature>
<protein>
    <submittedName>
        <fullName evidence="3">Glycosyl transferase family 2</fullName>
    </submittedName>
</protein>
<dbReference type="eggNOG" id="COG1215">
    <property type="taxonomic scope" value="Bacteria"/>
</dbReference>
<reference evidence="3 4" key="1">
    <citation type="submission" date="2013-12" db="EMBL/GenBank/DDBJ databases">
        <authorList>
            <consortium name="DOE Joint Genome Institute"/>
            <person name="Eisen J."/>
            <person name="Huntemann M."/>
            <person name="Han J."/>
            <person name="Chen A."/>
            <person name="Kyrpides N."/>
            <person name="Mavromatis K."/>
            <person name="Markowitz V."/>
            <person name="Palaniappan K."/>
            <person name="Ivanova N."/>
            <person name="Schaumberg A."/>
            <person name="Pati A."/>
            <person name="Liolios K."/>
            <person name="Nordberg H.P."/>
            <person name="Cantor M.N."/>
            <person name="Hua S.X."/>
            <person name="Woyke T."/>
        </authorList>
    </citation>
    <scope>NUCLEOTIDE SEQUENCE [LARGE SCALE GENOMIC DNA]</scope>
    <source>
        <strain evidence="4">DSM 19437</strain>
    </source>
</reference>
<feature type="domain" description="Glycosyltransferase 2-like" evidence="2">
    <location>
        <begin position="49"/>
        <end position="172"/>
    </location>
</feature>
<dbReference type="Proteomes" id="UP000003586">
    <property type="component" value="Chromosome"/>
</dbReference>
<dbReference type="KEGG" id="nso:NIASO_07640"/>
<evidence type="ECO:0000259" key="2">
    <source>
        <dbReference type="Pfam" id="PF00535"/>
    </source>
</evidence>
<dbReference type="RefSeq" id="WP_008584877.1">
    <property type="nucleotide sequence ID" value="NZ_CP007035.1"/>
</dbReference>
<dbReference type="OrthoDB" id="9800276at2"/>
<dbReference type="InterPro" id="IPR050256">
    <property type="entry name" value="Glycosyltransferase_2"/>
</dbReference>
<dbReference type="GO" id="GO:0016740">
    <property type="term" value="F:transferase activity"/>
    <property type="evidence" value="ECO:0007669"/>
    <property type="project" value="UniProtKB-KW"/>
</dbReference>
<dbReference type="InterPro" id="IPR001173">
    <property type="entry name" value="Glyco_trans_2-like"/>
</dbReference>
<keyword evidence="1" id="KW-0812">Transmembrane</keyword>
<organism evidence="3 4">
    <name type="scientific">Niabella soli DSM 19437</name>
    <dbReference type="NCBI Taxonomy" id="929713"/>
    <lineage>
        <taxon>Bacteria</taxon>
        <taxon>Pseudomonadati</taxon>
        <taxon>Bacteroidota</taxon>
        <taxon>Chitinophagia</taxon>
        <taxon>Chitinophagales</taxon>
        <taxon>Chitinophagaceae</taxon>
        <taxon>Niabella</taxon>
    </lineage>
</organism>
<evidence type="ECO:0000313" key="4">
    <source>
        <dbReference type="Proteomes" id="UP000003586"/>
    </source>
</evidence>
<keyword evidence="1" id="KW-0472">Membrane</keyword>
<evidence type="ECO:0000256" key="1">
    <source>
        <dbReference type="SAM" id="Phobius"/>
    </source>
</evidence>
<feature type="transmembrane region" description="Helical" evidence="1">
    <location>
        <begin position="6"/>
        <end position="28"/>
    </location>
</feature>
<sequence length="373" mass="42130">MPYLNPGDIIFIALLLVTAILLFYYLWFFARLAFYKDRNSANGAGQPVSIIVCGKNEASNFAKNVPALLQQQSGTAYQVLIVNDQSTDDTASILAALKSDHPTLTVLNLSQNPTGMPGKKYPLSAGINNAANELLLLTDADCVPASEHWLERMTNPYRNGAEVVLGYGAYQKYPGFLNKVIRYETFHSALQYLSYALAGIPYMGVGRNLSYKKDLFFKNNGFADISHLPGGDDDLFINKVVTSKNTAVVIAPEAHTISAPKRTWAEWKTQKTRHFSTSKYYKSNHKVLLGLYSLSHFLFYIFIITTGFAYHWREALLVLVLKSLIQQVIFGRVMKKLNEPDLCKWALAMDLWMVVYYLLFAPMLFKKEKKSWN</sequence>
<dbReference type="InterPro" id="IPR029044">
    <property type="entry name" value="Nucleotide-diphossugar_trans"/>
</dbReference>
<dbReference type="AlphaFoldDB" id="W0F0T2"/>
<name>W0F0T2_9BACT</name>
<accession>W0F0T2</accession>
<keyword evidence="4" id="KW-1185">Reference proteome</keyword>
<dbReference type="PANTHER" id="PTHR48090">
    <property type="entry name" value="UNDECAPRENYL-PHOSPHATE 4-DEOXY-4-FORMAMIDO-L-ARABINOSE TRANSFERASE-RELATED"/>
    <property type="match status" value="1"/>
</dbReference>
<dbReference type="Gene3D" id="3.90.550.10">
    <property type="entry name" value="Spore Coat Polysaccharide Biosynthesis Protein SpsA, Chain A"/>
    <property type="match status" value="1"/>
</dbReference>
<keyword evidence="1" id="KW-1133">Transmembrane helix</keyword>
<evidence type="ECO:0000313" key="3">
    <source>
        <dbReference type="EMBL" id="AHF15059.1"/>
    </source>
</evidence>
<dbReference type="EMBL" id="CP007035">
    <property type="protein sequence ID" value="AHF15059.1"/>
    <property type="molecule type" value="Genomic_DNA"/>
</dbReference>
<feature type="transmembrane region" description="Helical" evidence="1">
    <location>
        <begin position="345"/>
        <end position="365"/>
    </location>
</feature>